<protein>
    <submittedName>
        <fullName evidence="1">(northern house mosquito) hypothetical protein</fullName>
    </submittedName>
</protein>
<dbReference type="EMBL" id="HBUE01077872">
    <property type="protein sequence ID" value="CAG6476043.1"/>
    <property type="molecule type" value="Transcribed_RNA"/>
</dbReference>
<reference evidence="1" key="1">
    <citation type="submission" date="2021-05" db="EMBL/GenBank/DDBJ databases">
        <authorList>
            <person name="Alioto T."/>
            <person name="Alioto T."/>
            <person name="Gomez Garrido J."/>
        </authorList>
    </citation>
    <scope>NUCLEOTIDE SEQUENCE</scope>
</reference>
<dbReference type="AlphaFoldDB" id="A0A8D8BKE3"/>
<dbReference type="EMBL" id="HBUE01077871">
    <property type="protein sequence ID" value="CAG6476042.1"/>
    <property type="molecule type" value="Transcribed_RNA"/>
</dbReference>
<dbReference type="EMBL" id="HBUE01272032">
    <property type="protein sequence ID" value="CAG6564398.1"/>
    <property type="molecule type" value="Transcribed_RNA"/>
</dbReference>
<organism evidence="1">
    <name type="scientific">Culex pipiens</name>
    <name type="common">House mosquito</name>
    <dbReference type="NCBI Taxonomy" id="7175"/>
    <lineage>
        <taxon>Eukaryota</taxon>
        <taxon>Metazoa</taxon>
        <taxon>Ecdysozoa</taxon>
        <taxon>Arthropoda</taxon>
        <taxon>Hexapoda</taxon>
        <taxon>Insecta</taxon>
        <taxon>Pterygota</taxon>
        <taxon>Neoptera</taxon>
        <taxon>Endopterygota</taxon>
        <taxon>Diptera</taxon>
        <taxon>Nematocera</taxon>
        <taxon>Culicoidea</taxon>
        <taxon>Culicidae</taxon>
        <taxon>Culicinae</taxon>
        <taxon>Culicini</taxon>
        <taxon>Culex</taxon>
        <taxon>Culex</taxon>
    </lineage>
</organism>
<dbReference type="EMBL" id="HBUE01077873">
    <property type="protein sequence ID" value="CAG6476044.1"/>
    <property type="molecule type" value="Transcribed_RNA"/>
</dbReference>
<dbReference type="EMBL" id="HBUE01166706">
    <property type="protein sequence ID" value="CAG6512927.1"/>
    <property type="molecule type" value="Transcribed_RNA"/>
</dbReference>
<dbReference type="EMBL" id="HBUE01166713">
    <property type="protein sequence ID" value="CAG6512931.1"/>
    <property type="molecule type" value="Transcribed_RNA"/>
</dbReference>
<evidence type="ECO:0000313" key="1">
    <source>
        <dbReference type="EMBL" id="CAG6476043.1"/>
    </source>
</evidence>
<proteinExistence type="predicted"/>
<sequence>MAGGPSTLRQRDIRTSKPKYVFRSNQNFTIYRRRERNSSKPNEIKLKSSSYPVQNCSKPEHILPIDNEIFYFHSSSKLLFVRPKRLRGRDRAQCCQLCRTGNF</sequence>
<accession>A0A8D8BKE3</accession>
<dbReference type="EMBL" id="HBUE01272025">
    <property type="protein sequence ID" value="CAG6564394.1"/>
    <property type="molecule type" value="Transcribed_RNA"/>
</dbReference>
<name>A0A8D8BKE3_CULPI</name>